<name>A0A9E5DNL2_9EURY</name>
<proteinExistence type="predicted"/>
<dbReference type="EMBL" id="JAPVES010000030">
    <property type="protein sequence ID" value="MCZ3372587.1"/>
    <property type="molecule type" value="Genomic_DNA"/>
</dbReference>
<evidence type="ECO:0000313" key="1">
    <source>
        <dbReference type="EMBL" id="MCZ3372587.1"/>
    </source>
</evidence>
<dbReference type="Proteomes" id="UP001074446">
    <property type="component" value="Unassembled WGS sequence"/>
</dbReference>
<accession>A0A9E5DNL2</accession>
<dbReference type="AlphaFoldDB" id="A0A9E5DNL2"/>
<sequence>MESAVFVEKPVKCMAAIYVEVRSVKAAMMFQKACVNGAQETLEK</sequence>
<comment type="caution">
    <text evidence="1">The sequence shown here is derived from an EMBL/GenBank/DDBJ whole genome shotgun (WGS) entry which is preliminary data.</text>
</comment>
<organism evidence="1">
    <name type="scientific">Methanobacterium veterum</name>
    <dbReference type="NCBI Taxonomy" id="408577"/>
    <lineage>
        <taxon>Archaea</taxon>
        <taxon>Methanobacteriati</taxon>
        <taxon>Methanobacteriota</taxon>
        <taxon>Methanomada group</taxon>
        <taxon>Methanobacteria</taxon>
        <taxon>Methanobacteriales</taxon>
        <taxon>Methanobacteriaceae</taxon>
        <taxon>Methanobacterium</taxon>
    </lineage>
</organism>
<protein>
    <submittedName>
        <fullName evidence="1">Uncharacterized protein</fullName>
    </submittedName>
</protein>
<dbReference type="RefSeq" id="WP_269221184.1">
    <property type="nucleotide sequence ID" value="NZ_JAPVES010000030.1"/>
</dbReference>
<reference evidence="1" key="1">
    <citation type="submission" date="2022-12" db="EMBL/GenBank/DDBJ databases">
        <title>Reclassification of two methanogenic archaea species isolated from the Kolyma lowland permafrost.</title>
        <authorList>
            <person name="Trubitsyn V.E."/>
            <person name="Rivkina E.M."/>
            <person name="Shcherbakova V.A."/>
        </authorList>
    </citation>
    <scope>NUCLEOTIDE SEQUENCE</scope>
    <source>
        <strain evidence="1">MK4</strain>
    </source>
</reference>
<gene>
    <name evidence="1" type="ORF">O3H35_08065</name>
</gene>